<reference evidence="1 2" key="1">
    <citation type="submission" date="2021-04" db="EMBL/GenBank/DDBJ databases">
        <authorList>
            <person name="Shkoporov A.N."/>
            <person name="Stockdale S.R."/>
            <person name="Guerin E."/>
            <person name="Ross R.P."/>
            <person name="Hill C."/>
        </authorList>
    </citation>
    <scope>NUCLEOTIDE SEQUENCE [LARGE SCALE GENOMIC DNA]</scope>
    <source>
        <strain evidence="2">cr77_1</strain>
    </source>
</reference>
<dbReference type="RefSeq" id="YP_010359388.1">
    <property type="nucleotide sequence ID" value="NC_062772.1"/>
</dbReference>
<dbReference type="KEGG" id="vg:75692089"/>
<proteinExistence type="predicted"/>
<sequence>MTKSESKFYNYNFSYFDTDQGFVCAGIRDNVVGMYNLLISKGANAVNKDVDLVRISSRKPIVLFCFNSNTSIGSKLGSVQIMSHHWWNYYHNKAHRHLSKTKIHTYNLPSQWNKVLMEGCVWKEVEVLIPE</sequence>
<evidence type="ECO:0000313" key="2">
    <source>
        <dbReference type="Proteomes" id="UP000827562"/>
    </source>
</evidence>
<dbReference type="GeneID" id="75692089"/>
<dbReference type="EMBL" id="MZ130482">
    <property type="protein sequence ID" value="QWM89816.1"/>
    <property type="molecule type" value="Genomic_DNA"/>
</dbReference>
<gene>
    <name evidence="1" type="primary">gp_16587</name>
</gene>
<keyword evidence="2" id="KW-1185">Reference proteome</keyword>
<evidence type="ECO:0000313" key="1">
    <source>
        <dbReference type="EMBL" id="QWM89816.1"/>
    </source>
</evidence>
<accession>A0AAE7V4G4</accession>
<name>A0AAE7V4G4_9CAUD</name>
<dbReference type="Proteomes" id="UP000827562">
    <property type="component" value="Segment"/>
</dbReference>
<organism evidence="1 2">
    <name type="scientific">uncultured phage cr77_1</name>
    <dbReference type="NCBI Taxonomy" id="2986410"/>
    <lineage>
        <taxon>Viruses</taxon>
        <taxon>Duplodnaviria</taxon>
        <taxon>Heunggongvirae</taxon>
        <taxon>Uroviricota</taxon>
        <taxon>Caudoviricetes</taxon>
        <taxon>Crassvirales</taxon>
        <taxon>Suoliviridae</taxon>
        <taxon>Boorivirinae</taxon>
        <taxon>Canhaevirus</taxon>
        <taxon>Canhaevirus faecalis</taxon>
    </lineage>
</organism>
<protein>
    <submittedName>
        <fullName evidence="1">Uncharacterized protein</fullName>
    </submittedName>
</protein>